<dbReference type="InterPro" id="IPR001670">
    <property type="entry name" value="ADH_Fe/GldA"/>
</dbReference>
<gene>
    <name evidence="4" type="ORF">KQI89_14745</name>
</gene>
<dbReference type="EMBL" id="JAHLQL010000006">
    <property type="protein sequence ID" value="MBU5593007.1"/>
    <property type="molecule type" value="Genomic_DNA"/>
</dbReference>
<name>A0ABS6F3C2_9CLOT</name>
<evidence type="ECO:0000259" key="2">
    <source>
        <dbReference type="Pfam" id="PF00465"/>
    </source>
</evidence>
<dbReference type="Pfam" id="PF25137">
    <property type="entry name" value="ADH_Fe_C"/>
    <property type="match status" value="1"/>
</dbReference>
<dbReference type="InterPro" id="IPR039697">
    <property type="entry name" value="Alcohol_dehydrogenase_Fe"/>
</dbReference>
<feature type="domain" description="Alcohol dehydrogenase iron-type/glycerol dehydrogenase GldA" evidence="2">
    <location>
        <begin position="7"/>
        <end position="180"/>
    </location>
</feature>
<proteinExistence type="predicted"/>
<keyword evidence="1" id="KW-0560">Oxidoreductase</keyword>
<evidence type="ECO:0000313" key="5">
    <source>
        <dbReference type="Proteomes" id="UP000736583"/>
    </source>
</evidence>
<dbReference type="Proteomes" id="UP000736583">
    <property type="component" value="Unassembled WGS sequence"/>
</dbReference>
<dbReference type="PANTHER" id="PTHR11496:SF83">
    <property type="entry name" value="HYDROXYACID-OXOACID TRANSHYDROGENASE, MITOCHONDRIAL"/>
    <property type="match status" value="1"/>
</dbReference>
<reference evidence="4 5" key="1">
    <citation type="submission" date="2021-06" db="EMBL/GenBank/DDBJ databases">
        <authorList>
            <person name="Sun Q."/>
            <person name="Li D."/>
        </authorList>
    </citation>
    <scope>NUCLEOTIDE SEQUENCE [LARGE SCALE GENOMIC DNA]</scope>
    <source>
        <strain evidence="4 5">MSJ-4</strain>
    </source>
</reference>
<dbReference type="CDD" id="cd08185">
    <property type="entry name" value="Fe-ADH-like"/>
    <property type="match status" value="1"/>
</dbReference>
<evidence type="ECO:0000313" key="4">
    <source>
        <dbReference type="EMBL" id="MBU5593007.1"/>
    </source>
</evidence>
<dbReference type="RefSeq" id="WP_216457697.1">
    <property type="nucleotide sequence ID" value="NZ_JAHLQL010000006.1"/>
</dbReference>
<feature type="domain" description="Fe-containing alcohol dehydrogenase-like C-terminal" evidence="3">
    <location>
        <begin position="192"/>
        <end position="359"/>
    </location>
</feature>
<organism evidence="4 5">
    <name type="scientific">Clostridium simiarum</name>
    <dbReference type="NCBI Taxonomy" id="2841506"/>
    <lineage>
        <taxon>Bacteria</taxon>
        <taxon>Bacillati</taxon>
        <taxon>Bacillota</taxon>
        <taxon>Clostridia</taxon>
        <taxon>Eubacteriales</taxon>
        <taxon>Clostridiaceae</taxon>
        <taxon>Clostridium</taxon>
    </lineage>
</organism>
<evidence type="ECO:0000259" key="3">
    <source>
        <dbReference type="Pfam" id="PF25137"/>
    </source>
</evidence>
<dbReference type="PANTHER" id="PTHR11496">
    <property type="entry name" value="ALCOHOL DEHYDROGENASE"/>
    <property type="match status" value="1"/>
</dbReference>
<keyword evidence="5" id="KW-1185">Reference proteome</keyword>
<sequence length="379" mass="42477">MFNYYQPTKIHFGASRLNELGEICKKYGKRCLLVTTADAPLQSLYNRTKKILESANIEVFHFDKVEPNPKVEIVQEGFHMLKKNPVDFVLAVGGGSSIDTAKAIAFTNGLEKIDWEDIFNKFSSPFEDYPSYSNTILPLISVPTTSGTGSQVTQAAVITKGDEKITFFHQDLFSKECIIDSELTLTLPPRITASTGFDAFTHAFESFINKRASLFSSMDSLKAMELVIENLPKVMKDPSNIEYREKMSMADTLAGRALANSGAAVPHPLSEIIGGISHVSHGEALAVVFPPYIKQSFKENKEKFNRIAQLFNPNIELDNEDNVLYNYICELLEIIGIRKKLSDLGVKEEEFEKILKSPILNHLPFGSREYLEGILKETF</sequence>
<evidence type="ECO:0000256" key="1">
    <source>
        <dbReference type="ARBA" id="ARBA00023002"/>
    </source>
</evidence>
<dbReference type="Pfam" id="PF00465">
    <property type="entry name" value="Fe-ADH"/>
    <property type="match status" value="1"/>
</dbReference>
<accession>A0ABS6F3C2</accession>
<comment type="caution">
    <text evidence="4">The sequence shown here is derived from an EMBL/GenBank/DDBJ whole genome shotgun (WGS) entry which is preliminary data.</text>
</comment>
<protein>
    <submittedName>
        <fullName evidence="4">Iron-containing alcohol dehydrogenase</fullName>
    </submittedName>
</protein>
<dbReference type="InterPro" id="IPR056798">
    <property type="entry name" value="ADH_Fe_C"/>
</dbReference>